<dbReference type="PANTHER" id="PTHR33545:SF5">
    <property type="entry name" value="UPF0750 MEMBRANE PROTEIN YITT"/>
    <property type="match status" value="1"/>
</dbReference>
<feature type="transmembrane region" description="Helical" evidence="6">
    <location>
        <begin position="7"/>
        <end position="28"/>
    </location>
</feature>
<evidence type="ECO:0000313" key="7">
    <source>
        <dbReference type="EMBL" id="TFE23878.1"/>
    </source>
</evidence>
<keyword evidence="4 6" id="KW-1133">Transmembrane helix</keyword>
<dbReference type="Pfam" id="PF02588">
    <property type="entry name" value="YitT_membrane"/>
    <property type="match status" value="1"/>
</dbReference>
<evidence type="ECO:0000256" key="4">
    <source>
        <dbReference type="ARBA" id="ARBA00022989"/>
    </source>
</evidence>
<feature type="transmembrane region" description="Helical" evidence="6">
    <location>
        <begin position="171"/>
        <end position="193"/>
    </location>
</feature>
<evidence type="ECO:0000256" key="6">
    <source>
        <dbReference type="SAM" id="Phobius"/>
    </source>
</evidence>
<dbReference type="EMBL" id="SOMN01000030">
    <property type="protein sequence ID" value="TFE23878.1"/>
    <property type="molecule type" value="Genomic_DNA"/>
</dbReference>
<protein>
    <recommendedName>
        <fullName evidence="9">YitT family protein</fullName>
    </recommendedName>
</protein>
<feature type="transmembrane region" description="Helical" evidence="6">
    <location>
        <begin position="102"/>
        <end position="125"/>
    </location>
</feature>
<dbReference type="AlphaFoldDB" id="A0A4Y8LTW0"/>
<keyword evidence="2" id="KW-1003">Cell membrane</keyword>
<dbReference type="InterPro" id="IPR051461">
    <property type="entry name" value="UPF0750_membrane"/>
</dbReference>
<name>A0A4Y8LTW0_9BACL</name>
<reference evidence="7 8" key="1">
    <citation type="submission" date="2019-03" db="EMBL/GenBank/DDBJ databases">
        <title>Cohnella endophytica sp. nov., a novel endophytic bacterium isolated from bark of Sonneratia apetala.</title>
        <authorList>
            <person name="Tuo L."/>
        </authorList>
    </citation>
    <scope>NUCLEOTIDE SEQUENCE [LARGE SCALE GENOMIC DNA]</scope>
    <source>
        <strain evidence="7 8">CCTCC AB 208254</strain>
    </source>
</reference>
<dbReference type="OrthoDB" id="2602718at2"/>
<keyword evidence="3 6" id="KW-0812">Transmembrane</keyword>
<sequence>MHSLHKIIAIIIGSLLIASGIDFFLMPIKVLDGGFIGVALIAKYLFGAKVGPVLIICGLPVFIYTWYKDRAIFFHSLFGMIFLSYFVDLFDPYNPLGTIVAAYPFLASVVGGFFIGLGFGILLRFDTSTGGIDLLAKLLAKKLKVNVGVLILLMDAVVVVTGGLLFSVDTFFLSVATISAGGLATSLCTIKFFSYDA</sequence>
<feature type="transmembrane region" description="Helical" evidence="6">
    <location>
        <begin position="145"/>
        <end position="165"/>
    </location>
</feature>
<dbReference type="GO" id="GO:0005886">
    <property type="term" value="C:plasma membrane"/>
    <property type="evidence" value="ECO:0007669"/>
    <property type="project" value="UniProtKB-SubCell"/>
</dbReference>
<feature type="transmembrane region" description="Helical" evidence="6">
    <location>
        <begin position="34"/>
        <end position="64"/>
    </location>
</feature>
<comment type="caution">
    <text evidence="7">The sequence shown here is derived from an EMBL/GenBank/DDBJ whole genome shotgun (WGS) entry which is preliminary data.</text>
</comment>
<dbReference type="PANTHER" id="PTHR33545">
    <property type="entry name" value="UPF0750 MEMBRANE PROTEIN YITT-RELATED"/>
    <property type="match status" value="1"/>
</dbReference>
<organism evidence="7 8">
    <name type="scientific">Cohnella luojiensis</name>
    <dbReference type="NCBI Taxonomy" id="652876"/>
    <lineage>
        <taxon>Bacteria</taxon>
        <taxon>Bacillati</taxon>
        <taxon>Bacillota</taxon>
        <taxon>Bacilli</taxon>
        <taxon>Bacillales</taxon>
        <taxon>Paenibacillaceae</taxon>
        <taxon>Cohnella</taxon>
    </lineage>
</organism>
<comment type="subcellular location">
    <subcellularLocation>
        <location evidence="1">Cell membrane</location>
        <topology evidence="1">Multi-pass membrane protein</topology>
    </subcellularLocation>
</comment>
<evidence type="ECO:0008006" key="9">
    <source>
        <dbReference type="Google" id="ProtNLM"/>
    </source>
</evidence>
<dbReference type="Proteomes" id="UP000297900">
    <property type="component" value="Unassembled WGS sequence"/>
</dbReference>
<feature type="transmembrane region" description="Helical" evidence="6">
    <location>
        <begin position="71"/>
        <end position="90"/>
    </location>
</feature>
<evidence type="ECO:0000256" key="1">
    <source>
        <dbReference type="ARBA" id="ARBA00004651"/>
    </source>
</evidence>
<accession>A0A4Y8LTW0</accession>
<evidence type="ECO:0000256" key="2">
    <source>
        <dbReference type="ARBA" id="ARBA00022475"/>
    </source>
</evidence>
<evidence type="ECO:0000256" key="3">
    <source>
        <dbReference type="ARBA" id="ARBA00022692"/>
    </source>
</evidence>
<evidence type="ECO:0000256" key="5">
    <source>
        <dbReference type="ARBA" id="ARBA00023136"/>
    </source>
</evidence>
<gene>
    <name evidence="7" type="ORF">E2980_17805</name>
</gene>
<dbReference type="InterPro" id="IPR003740">
    <property type="entry name" value="YitT"/>
</dbReference>
<proteinExistence type="predicted"/>
<dbReference type="RefSeq" id="WP_135153594.1">
    <property type="nucleotide sequence ID" value="NZ_SOMN01000030.1"/>
</dbReference>
<keyword evidence="5 6" id="KW-0472">Membrane</keyword>
<evidence type="ECO:0000313" key="8">
    <source>
        <dbReference type="Proteomes" id="UP000297900"/>
    </source>
</evidence>
<keyword evidence="8" id="KW-1185">Reference proteome</keyword>